<protein>
    <submittedName>
        <fullName evidence="1">Transglutaminase-like cysteine peptidase</fullName>
    </submittedName>
</protein>
<reference evidence="1" key="1">
    <citation type="submission" date="2022-11" db="EMBL/GenBank/DDBJ databases">
        <title>beta-Carotene-producing bacterium, Jeongeuplla avenae sp. nov., alleviates the salt stress of Arabidopsis seedlings.</title>
        <authorList>
            <person name="Jiang L."/>
            <person name="Lee J."/>
        </authorList>
    </citation>
    <scope>NUCLEOTIDE SEQUENCE</scope>
    <source>
        <strain evidence="1">DY_R2A_6</strain>
    </source>
</reference>
<evidence type="ECO:0000313" key="1">
    <source>
        <dbReference type="EMBL" id="WAJ31464.1"/>
    </source>
</evidence>
<keyword evidence="2" id="KW-1185">Reference proteome</keyword>
<accession>A0ACD4NXL3</accession>
<gene>
    <name evidence="1" type="ORF">OXU80_14180</name>
</gene>
<dbReference type="Proteomes" id="UP001163223">
    <property type="component" value="Chromosome"/>
</dbReference>
<evidence type="ECO:0000313" key="2">
    <source>
        <dbReference type="Proteomes" id="UP001163223"/>
    </source>
</evidence>
<name>A0ACD4NXL3_9HYPH</name>
<proteinExistence type="predicted"/>
<sequence>MVLTVCGVISAPPAQAGTPMPTAGPTSQPVGHHDFCGREPARCRANDVRAVVKLTPAVWQTLQRVNYLANVRIEPRTDEEMHGVPELWSYPTIEGDCEDYVLYKQRELENGGLPASALLVTVVRQPNGDGHAVLTVRTNQGDFILDNLDDRVLAWDVTPYTYLKRQSQAHAGRWVTVEDVRDLLVGSVR</sequence>
<dbReference type="EMBL" id="CP113520">
    <property type="protein sequence ID" value="WAJ31464.1"/>
    <property type="molecule type" value="Genomic_DNA"/>
</dbReference>
<organism evidence="1 2">
    <name type="scientific">Antarcticirhabdus aurantiaca</name>
    <dbReference type="NCBI Taxonomy" id="2606717"/>
    <lineage>
        <taxon>Bacteria</taxon>
        <taxon>Pseudomonadati</taxon>
        <taxon>Pseudomonadota</taxon>
        <taxon>Alphaproteobacteria</taxon>
        <taxon>Hyphomicrobiales</taxon>
        <taxon>Aurantimonadaceae</taxon>
        <taxon>Antarcticirhabdus</taxon>
    </lineage>
</organism>